<dbReference type="InterPro" id="IPR001130">
    <property type="entry name" value="TatD-like"/>
</dbReference>
<protein>
    <submittedName>
        <fullName evidence="3">TatD family deoxyribonuclease</fullName>
    </submittedName>
</protein>
<accession>A0A3L6ZLL3</accession>
<dbReference type="SUPFAM" id="SSF51556">
    <property type="entry name" value="Metallo-dependent hydrolases"/>
    <property type="match status" value="1"/>
</dbReference>
<dbReference type="RefSeq" id="WP_121657561.1">
    <property type="nucleotide sequence ID" value="NZ_RCUW01000007.1"/>
</dbReference>
<dbReference type="EMBL" id="RCUW01000007">
    <property type="protein sequence ID" value="RLP68718.1"/>
    <property type="molecule type" value="Genomic_DNA"/>
</dbReference>
<feature type="region of interest" description="Disordered" evidence="2">
    <location>
        <begin position="243"/>
        <end position="283"/>
    </location>
</feature>
<reference evidence="3 4" key="1">
    <citation type="submission" date="2018-10" db="EMBL/GenBank/DDBJ databases">
        <authorList>
            <person name="Li J."/>
        </authorList>
    </citation>
    <scope>NUCLEOTIDE SEQUENCE [LARGE SCALE GENOMIC DNA]</scope>
    <source>
        <strain evidence="3 4">JCM 30549</strain>
    </source>
</reference>
<evidence type="ECO:0000256" key="1">
    <source>
        <dbReference type="ARBA" id="ARBA00022801"/>
    </source>
</evidence>
<dbReference type="Gene3D" id="3.20.20.140">
    <property type="entry name" value="Metal-dependent hydrolases"/>
    <property type="match status" value="1"/>
</dbReference>
<feature type="compositionally biased region" description="Low complexity" evidence="2">
    <location>
        <begin position="251"/>
        <end position="266"/>
    </location>
</feature>
<keyword evidence="1" id="KW-0378">Hydrolase</keyword>
<feature type="region of interest" description="Disordered" evidence="2">
    <location>
        <begin position="183"/>
        <end position="203"/>
    </location>
</feature>
<dbReference type="Pfam" id="PF01026">
    <property type="entry name" value="TatD_DNase"/>
    <property type="match status" value="1"/>
</dbReference>
<dbReference type="PANTHER" id="PTHR46124">
    <property type="entry name" value="D-AMINOACYL-TRNA DEACYLASE"/>
    <property type="match status" value="1"/>
</dbReference>
<dbReference type="PANTHER" id="PTHR46124:SF2">
    <property type="entry name" value="D-AMINOACYL-TRNA DEACYLASE"/>
    <property type="match status" value="1"/>
</dbReference>
<proteinExistence type="predicted"/>
<evidence type="ECO:0000313" key="4">
    <source>
        <dbReference type="Proteomes" id="UP000275395"/>
    </source>
</evidence>
<sequence>MRIPPPLDTHAHVDPGIDGSELRKLGAFIFAMTRSLDEFEAVRSRTDLRTLWGVGVHPGLVRAQKAFTIERFRQLLQDTPLVGEVGLDGSSRVPIELQTATFRLVLEELQRHPRIVSVHSSGAHLRVLRELHRTPVEGVILHWWTGGPEVTEEAVRLGCYFSLPPAMMPSEETVRAIPPHRLLTETDHPYGDRRTRGAKPGRVDEVEQSLAELRGIESRVQRVEVWANFARLVDEVGVGAALPSGWQSTLRGGTETSGTVTTSSRRIAGARSNAMRSTHGHGS</sequence>
<dbReference type="GO" id="GO:0016788">
    <property type="term" value="F:hydrolase activity, acting on ester bonds"/>
    <property type="evidence" value="ECO:0007669"/>
    <property type="project" value="InterPro"/>
</dbReference>
<dbReference type="InterPro" id="IPR032466">
    <property type="entry name" value="Metal_Hydrolase"/>
</dbReference>
<organism evidence="3 4">
    <name type="scientific">Mycetocola reblochoni</name>
    <dbReference type="NCBI Taxonomy" id="331618"/>
    <lineage>
        <taxon>Bacteria</taxon>
        <taxon>Bacillati</taxon>
        <taxon>Actinomycetota</taxon>
        <taxon>Actinomycetes</taxon>
        <taxon>Micrococcales</taxon>
        <taxon>Microbacteriaceae</taxon>
        <taxon>Mycetocola</taxon>
    </lineage>
</organism>
<dbReference type="AlphaFoldDB" id="A0A3L6ZLL3"/>
<dbReference type="PROSITE" id="PS01091">
    <property type="entry name" value="TATD_3"/>
    <property type="match status" value="1"/>
</dbReference>
<evidence type="ECO:0000313" key="3">
    <source>
        <dbReference type="EMBL" id="RLP68718.1"/>
    </source>
</evidence>
<gene>
    <name evidence="3" type="ORF">D9V30_09145</name>
</gene>
<comment type="caution">
    <text evidence="3">The sequence shown here is derived from an EMBL/GenBank/DDBJ whole genome shotgun (WGS) entry which is preliminary data.</text>
</comment>
<dbReference type="Proteomes" id="UP000275395">
    <property type="component" value="Unassembled WGS sequence"/>
</dbReference>
<name>A0A3L6ZLL3_9MICO</name>
<dbReference type="InterPro" id="IPR018228">
    <property type="entry name" value="DNase_TatD-rel_CS"/>
</dbReference>
<evidence type="ECO:0000256" key="2">
    <source>
        <dbReference type="SAM" id="MobiDB-lite"/>
    </source>
</evidence>